<name>A0A9P6XGQ2_RHIOR</name>
<dbReference type="InterPro" id="IPR045326">
    <property type="entry name" value="ATG17-like_dom"/>
</dbReference>
<feature type="domain" description="Autophagy protein ATG17-like" evidence="7">
    <location>
        <begin position="16"/>
        <end position="381"/>
    </location>
</feature>
<comment type="function">
    <text evidence="6">Autophagy-specific protein that functions in response to autophagy-inducing signals as a scaffold to recruit other ATG proteins to organize preautophagosomal structure (PAS) formation. Modulates the timing and magnitude of the autophagy response, such as the size of the sequestering vesicles. Plays particularly a role in pexophagy and nucleophagy.</text>
</comment>
<evidence type="ECO:0000256" key="5">
    <source>
        <dbReference type="ARBA" id="ARBA00023136"/>
    </source>
</evidence>
<evidence type="ECO:0000259" key="7">
    <source>
        <dbReference type="Pfam" id="PF04108"/>
    </source>
</evidence>
<dbReference type="GO" id="GO:0034045">
    <property type="term" value="C:phagophore assembly site membrane"/>
    <property type="evidence" value="ECO:0007669"/>
    <property type="project" value="UniProtKB-SubCell"/>
</dbReference>
<accession>A0A9P6XGQ2</accession>
<evidence type="ECO:0000256" key="3">
    <source>
        <dbReference type="ARBA" id="ARBA00022490"/>
    </source>
</evidence>
<evidence type="ECO:0000256" key="4">
    <source>
        <dbReference type="ARBA" id="ARBA00023006"/>
    </source>
</evidence>
<keyword evidence="3 6" id="KW-0963">Cytoplasm</keyword>
<keyword evidence="5" id="KW-0472">Membrane</keyword>
<proteinExistence type="inferred from homology"/>
<dbReference type="PANTHER" id="PTHR28005">
    <property type="entry name" value="AUTOPHAGY-RELATED PROTEIN 17"/>
    <property type="match status" value="1"/>
</dbReference>
<evidence type="ECO:0000256" key="6">
    <source>
        <dbReference type="RuleBase" id="RU368080"/>
    </source>
</evidence>
<comment type="similarity">
    <text evidence="1 6">Belongs to the ATG17 family.</text>
</comment>
<dbReference type="InterPro" id="IPR007240">
    <property type="entry name" value="Atg17"/>
</dbReference>
<dbReference type="PANTHER" id="PTHR28005:SF1">
    <property type="entry name" value="AUTOPHAGY-RELATED PROTEIN 17"/>
    <property type="match status" value="1"/>
</dbReference>
<dbReference type="GO" id="GO:0030295">
    <property type="term" value="F:protein kinase activator activity"/>
    <property type="evidence" value="ECO:0007669"/>
    <property type="project" value="TreeGrafter"/>
</dbReference>
<evidence type="ECO:0000313" key="9">
    <source>
        <dbReference type="Proteomes" id="UP000716291"/>
    </source>
</evidence>
<protein>
    <recommendedName>
        <fullName evidence="2 6">Autophagy-related protein 17</fullName>
    </recommendedName>
</protein>
<dbReference type="GO" id="GO:0000422">
    <property type="term" value="P:autophagy of mitochondrion"/>
    <property type="evidence" value="ECO:0007669"/>
    <property type="project" value="TreeGrafter"/>
</dbReference>
<keyword evidence="9" id="KW-1185">Reference proteome</keyword>
<dbReference type="GO" id="GO:0060090">
    <property type="term" value="F:molecular adaptor activity"/>
    <property type="evidence" value="ECO:0007669"/>
    <property type="project" value="TreeGrafter"/>
</dbReference>
<dbReference type="AlphaFoldDB" id="A0A9P6XGQ2"/>
<keyword evidence="4 6" id="KW-0072">Autophagy</keyword>
<comment type="subcellular location">
    <subcellularLocation>
        <location evidence="6">Cytoplasm</location>
    </subcellularLocation>
    <subcellularLocation>
        <location evidence="6">Preautophagosomal structure membrane</location>
        <topology evidence="6">Peripheral membrane protein</topology>
    </subcellularLocation>
</comment>
<evidence type="ECO:0000313" key="8">
    <source>
        <dbReference type="EMBL" id="KAG1313483.1"/>
    </source>
</evidence>
<evidence type="ECO:0000256" key="1">
    <source>
        <dbReference type="ARBA" id="ARBA00006259"/>
    </source>
</evidence>
<gene>
    <name evidence="8" type="ORF">G6F64_002216</name>
</gene>
<sequence>MEQELFDLFLHSKKALLTGQGICEEANNFCEASERCTETMEKIHPKLLFVNNYILAQLVTLERMREYNDLKVEEFKTKIKANQTNKLTNIFNLLKQRTIDKDILKVNKERGQGDGRVEKKVTLFDHISDEAIIELQRQADDEIGEMEMINNVLENQSRNIALAVSELASMREATLITPLEEPLSFAHEKLRIQGRETEKMAEILTDFTKHYDQIVEATKIYQSSPEACDDLDITILEEDNEHIPDILGSLRDSLAIVQSIAQVFCQREIGQEQMKVLDELEYFGTSGQADVVCEKIMDAEVAMKNKECSLDDFFQQLSSLAERYRFYASSYSYLLLEIERRKKAQIKLMNLRKEMIKVFEEAYDDELQERKSWSAQHGEYLPEVLCPFINDLPTKLTVTVESESGRLPNLSPESIEKALNEIHNAS</sequence>
<dbReference type="GO" id="GO:0034727">
    <property type="term" value="P:piecemeal microautophagy of the nucleus"/>
    <property type="evidence" value="ECO:0007669"/>
    <property type="project" value="TreeGrafter"/>
</dbReference>
<organism evidence="8 9">
    <name type="scientific">Rhizopus oryzae</name>
    <name type="common">Mucormycosis agent</name>
    <name type="synonym">Rhizopus arrhizus var. delemar</name>
    <dbReference type="NCBI Taxonomy" id="64495"/>
    <lineage>
        <taxon>Eukaryota</taxon>
        <taxon>Fungi</taxon>
        <taxon>Fungi incertae sedis</taxon>
        <taxon>Mucoromycota</taxon>
        <taxon>Mucoromycotina</taxon>
        <taxon>Mucoromycetes</taxon>
        <taxon>Mucorales</taxon>
        <taxon>Mucorineae</taxon>
        <taxon>Rhizopodaceae</taxon>
        <taxon>Rhizopus</taxon>
    </lineage>
</organism>
<dbReference type="EMBL" id="JAANQT010000190">
    <property type="protein sequence ID" value="KAG1313483.1"/>
    <property type="molecule type" value="Genomic_DNA"/>
</dbReference>
<dbReference type="GO" id="GO:1990316">
    <property type="term" value="C:Atg1/ULK1 kinase complex"/>
    <property type="evidence" value="ECO:0007669"/>
    <property type="project" value="TreeGrafter"/>
</dbReference>
<reference evidence="8" key="1">
    <citation type="journal article" date="2020" name="Microb. Genom.">
        <title>Genetic diversity of clinical and environmental Mucorales isolates obtained from an investigation of mucormycosis cases among solid organ transplant recipients.</title>
        <authorList>
            <person name="Nguyen M.H."/>
            <person name="Kaul D."/>
            <person name="Muto C."/>
            <person name="Cheng S.J."/>
            <person name="Richter R.A."/>
            <person name="Bruno V.M."/>
            <person name="Liu G."/>
            <person name="Beyhan S."/>
            <person name="Sundermann A.J."/>
            <person name="Mounaud S."/>
            <person name="Pasculle A.W."/>
            <person name="Nierman W.C."/>
            <person name="Driscoll E."/>
            <person name="Cumbie R."/>
            <person name="Clancy C.J."/>
            <person name="Dupont C.L."/>
        </authorList>
    </citation>
    <scope>NUCLEOTIDE SEQUENCE</scope>
    <source>
        <strain evidence="8">GL11</strain>
    </source>
</reference>
<dbReference type="GO" id="GO:0000045">
    <property type="term" value="P:autophagosome assembly"/>
    <property type="evidence" value="ECO:0007669"/>
    <property type="project" value="TreeGrafter"/>
</dbReference>
<dbReference type="Proteomes" id="UP000716291">
    <property type="component" value="Unassembled WGS sequence"/>
</dbReference>
<comment type="caution">
    <text evidence="8">The sequence shown here is derived from an EMBL/GenBank/DDBJ whole genome shotgun (WGS) entry which is preliminary data.</text>
</comment>
<dbReference type="Pfam" id="PF04108">
    <property type="entry name" value="ATG17_like"/>
    <property type="match status" value="1"/>
</dbReference>
<evidence type="ECO:0000256" key="2">
    <source>
        <dbReference type="ARBA" id="ARBA00013806"/>
    </source>
</evidence>